<comment type="caution">
    <text evidence="1">The sequence shown here is derived from an EMBL/GenBank/DDBJ whole genome shotgun (WGS) entry which is preliminary data.</text>
</comment>
<evidence type="ECO:0000313" key="1">
    <source>
        <dbReference type="EMBL" id="MFD1720933.1"/>
    </source>
</evidence>
<dbReference type="RefSeq" id="WP_377932707.1">
    <property type="nucleotide sequence ID" value="NZ_JBHUEA010000005.1"/>
</dbReference>
<dbReference type="EMBL" id="JBHUEA010000005">
    <property type="protein sequence ID" value="MFD1720933.1"/>
    <property type="molecule type" value="Genomic_DNA"/>
</dbReference>
<name>A0ABW4LBL3_9MICO</name>
<keyword evidence="2" id="KW-1185">Reference proteome</keyword>
<protein>
    <submittedName>
        <fullName evidence="1">Uncharacterized protein</fullName>
    </submittedName>
</protein>
<gene>
    <name evidence="1" type="ORF">ACFSBI_05170</name>
</gene>
<sequence length="76" mass="8792">MSDRTISTLLQRMQRAAERVRIVDGDYRVQLMRAMRQRDEAIVAAARAGVPISEIAEAVQLSRPRTKQIIIEDKWR</sequence>
<organism evidence="1 2">
    <name type="scientific">Amnibacterium endophyticum</name>
    <dbReference type="NCBI Taxonomy" id="2109337"/>
    <lineage>
        <taxon>Bacteria</taxon>
        <taxon>Bacillati</taxon>
        <taxon>Actinomycetota</taxon>
        <taxon>Actinomycetes</taxon>
        <taxon>Micrococcales</taxon>
        <taxon>Microbacteriaceae</taxon>
        <taxon>Amnibacterium</taxon>
    </lineage>
</organism>
<reference evidence="2" key="1">
    <citation type="journal article" date="2019" name="Int. J. Syst. Evol. Microbiol.">
        <title>The Global Catalogue of Microorganisms (GCM) 10K type strain sequencing project: providing services to taxonomists for standard genome sequencing and annotation.</title>
        <authorList>
            <consortium name="The Broad Institute Genomics Platform"/>
            <consortium name="The Broad Institute Genome Sequencing Center for Infectious Disease"/>
            <person name="Wu L."/>
            <person name="Ma J."/>
        </authorList>
    </citation>
    <scope>NUCLEOTIDE SEQUENCE [LARGE SCALE GENOMIC DNA]</scope>
    <source>
        <strain evidence="2">CGMCC 1.12471</strain>
    </source>
</reference>
<proteinExistence type="predicted"/>
<dbReference type="Proteomes" id="UP001597347">
    <property type="component" value="Unassembled WGS sequence"/>
</dbReference>
<evidence type="ECO:0000313" key="2">
    <source>
        <dbReference type="Proteomes" id="UP001597347"/>
    </source>
</evidence>
<accession>A0ABW4LBL3</accession>